<sequence length="466" mass="50599">MALSVCARPGPSCQANPRSMDYGKYFPSLEMNISVAKGPSVCVIIKLGCMRDLAPGAVTVVAASSGRPSRIRVWTLAIDRCTGQLTGKGEARKTRIRHITTEGRKRARSVLMVTEIETLVWHGLISKPNENNMNLRIIPISTVSHPSRFGPLDSQSSGVHESAAGRRLAPNPLPRGSNEQSSMAVGTTPPADRAETGSDLGPVDRQLGGDCEDAREDFHPTLGSPQGPIPVTPPILGSTLWAPPTLTGKALFRVRLQRSQRGHHHYDLSTVSVESRDWADPPTWNRHSGRGQLDRGRQLPGTLRDNQTKHYQGTHDGTANRPPTTAAARIKPPPRGRGAKERDRRAAHVGPPQTASQTSSLLFLSINSILYLHTPFSQIQLPASCLADPQKPSRYVQTLFCISPAPEPLYHPPQAPGLPIRAVLACEPNSVTTVHDECLVLSTHLTRWMEVIIAGSLPTQRLESAL</sequence>
<dbReference type="Proteomes" id="UP000253845">
    <property type="component" value="Unassembled WGS sequence"/>
</dbReference>
<evidence type="ECO:0000313" key="3">
    <source>
        <dbReference type="Proteomes" id="UP000253845"/>
    </source>
</evidence>
<dbReference type="AlphaFoldDB" id="A0A370CEA9"/>
<protein>
    <submittedName>
        <fullName evidence="2">Uncharacterized protein</fullName>
    </submittedName>
</protein>
<feature type="compositionally biased region" description="Low complexity" evidence="1">
    <location>
        <begin position="319"/>
        <end position="329"/>
    </location>
</feature>
<reference evidence="2 3" key="1">
    <citation type="submission" date="2018-07" db="EMBL/GenBank/DDBJ databases">
        <title>Section-level genome sequencing of Aspergillus section Nigri to investigate inter- and intra-species variation.</title>
        <authorList>
            <consortium name="DOE Joint Genome Institute"/>
            <person name="Vesth T.C."/>
            <person name="Nybo J.L."/>
            <person name="Theobald S."/>
            <person name="Frisvad J.C."/>
            <person name="Larsen T.O."/>
            <person name="Nielsen K.F."/>
            <person name="Hoof J.B."/>
            <person name="Brandl J."/>
            <person name="Salamov A."/>
            <person name="Riley R."/>
            <person name="Gladden J.M."/>
            <person name="Phatale P."/>
            <person name="Nielsen M.T."/>
            <person name="Lyhne E.K."/>
            <person name="Kogle M.E."/>
            <person name="Strasser K."/>
            <person name="McDonnell E."/>
            <person name="Barry K."/>
            <person name="Clum A."/>
            <person name="Chen C."/>
            <person name="Nolan M."/>
            <person name="Sandor L."/>
            <person name="Kuo A."/>
            <person name="Lipzen A."/>
            <person name="Hainaut M."/>
            <person name="Drula E."/>
            <person name="Tsang A."/>
            <person name="Magnuson J.K."/>
            <person name="Henrissat B."/>
            <person name="Wiebenga A."/>
            <person name="Simmons B.A."/>
            <person name="Makela M.R."/>
            <person name="De vries R.P."/>
            <person name="Grigoriev I.V."/>
            <person name="Mortensen U.H."/>
            <person name="Baker S.E."/>
            <person name="Andersen M.R."/>
        </authorList>
    </citation>
    <scope>NUCLEOTIDE SEQUENCE [LARGE SCALE GENOMIC DNA]</scope>
    <source>
        <strain evidence="2 3">ATCC 13496</strain>
    </source>
</reference>
<organism evidence="2 3">
    <name type="scientific">Aspergillus niger ATCC 13496</name>
    <dbReference type="NCBI Taxonomy" id="1353008"/>
    <lineage>
        <taxon>Eukaryota</taxon>
        <taxon>Fungi</taxon>
        <taxon>Dikarya</taxon>
        <taxon>Ascomycota</taxon>
        <taxon>Pezizomycotina</taxon>
        <taxon>Eurotiomycetes</taxon>
        <taxon>Eurotiomycetidae</taxon>
        <taxon>Eurotiales</taxon>
        <taxon>Aspergillaceae</taxon>
        <taxon>Aspergillus</taxon>
        <taxon>Aspergillus subgen. Circumdati</taxon>
    </lineage>
</organism>
<evidence type="ECO:0000256" key="1">
    <source>
        <dbReference type="SAM" id="MobiDB-lite"/>
    </source>
</evidence>
<dbReference type="EMBL" id="KZ851902">
    <property type="protein sequence ID" value="RDH24343.1"/>
    <property type="molecule type" value="Genomic_DNA"/>
</dbReference>
<gene>
    <name evidence="2" type="ORF">M747DRAFT_229831</name>
</gene>
<feature type="region of interest" description="Disordered" evidence="1">
    <location>
        <begin position="148"/>
        <end position="231"/>
    </location>
</feature>
<proteinExistence type="predicted"/>
<accession>A0A370CEA9</accession>
<dbReference type="VEuPathDB" id="FungiDB:M747DRAFT_229831"/>
<name>A0A370CEA9_ASPNG</name>
<feature type="region of interest" description="Disordered" evidence="1">
    <location>
        <begin position="275"/>
        <end position="355"/>
    </location>
</feature>
<evidence type="ECO:0000313" key="2">
    <source>
        <dbReference type="EMBL" id="RDH24343.1"/>
    </source>
</evidence>